<dbReference type="PANTHER" id="PTHR34822">
    <property type="entry name" value="GRPB DOMAIN PROTEIN (AFU_ORTHOLOGUE AFUA_1G01530)"/>
    <property type="match status" value="1"/>
</dbReference>
<dbReference type="SUPFAM" id="SSF81301">
    <property type="entry name" value="Nucleotidyltransferase"/>
    <property type="match status" value="1"/>
</dbReference>
<gene>
    <name evidence="1" type="ORF">RZN69_22040</name>
</gene>
<dbReference type="AlphaFoldDB" id="A0AAQ3QVW1"/>
<dbReference type="RefSeq" id="WP_317833755.1">
    <property type="nucleotide sequence ID" value="NZ_CP136920.1"/>
</dbReference>
<dbReference type="KEGG" id="puo:RZN69_22040"/>
<name>A0AAQ3QVW1_9BACT</name>
<dbReference type="Gene3D" id="3.30.460.10">
    <property type="entry name" value="Beta Polymerase, domain 2"/>
    <property type="match status" value="1"/>
</dbReference>
<organism evidence="1 2">
    <name type="scientific">Rubellicoccus peritrichatus</name>
    <dbReference type="NCBI Taxonomy" id="3080537"/>
    <lineage>
        <taxon>Bacteria</taxon>
        <taxon>Pseudomonadati</taxon>
        <taxon>Verrucomicrobiota</taxon>
        <taxon>Opitutia</taxon>
        <taxon>Puniceicoccales</taxon>
        <taxon>Cerasicoccaceae</taxon>
        <taxon>Rubellicoccus</taxon>
    </lineage>
</organism>
<reference evidence="1 2" key="1">
    <citation type="submission" date="2023-10" db="EMBL/GenBank/DDBJ databases">
        <title>Rubellicoccus peritrichatus gen. nov., sp. nov., isolated from an algae of coral reef tank.</title>
        <authorList>
            <person name="Luo J."/>
        </authorList>
    </citation>
    <scope>NUCLEOTIDE SEQUENCE [LARGE SCALE GENOMIC DNA]</scope>
    <source>
        <strain evidence="1 2">CR14</strain>
    </source>
</reference>
<evidence type="ECO:0000313" key="1">
    <source>
        <dbReference type="EMBL" id="WOO41310.1"/>
    </source>
</evidence>
<dbReference type="InterPro" id="IPR043519">
    <property type="entry name" value="NT_sf"/>
</dbReference>
<protein>
    <submittedName>
        <fullName evidence="1">GrpB family protein</fullName>
    </submittedName>
</protein>
<proteinExistence type="predicted"/>
<keyword evidence="2" id="KW-1185">Reference proteome</keyword>
<dbReference type="PANTHER" id="PTHR34822:SF1">
    <property type="entry name" value="GRPB FAMILY PROTEIN"/>
    <property type="match status" value="1"/>
</dbReference>
<dbReference type="EMBL" id="CP136920">
    <property type="protein sequence ID" value="WOO41310.1"/>
    <property type="molecule type" value="Genomic_DNA"/>
</dbReference>
<dbReference type="Proteomes" id="UP001304300">
    <property type="component" value="Chromosome"/>
</dbReference>
<dbReference type="InterPro" id="IPR007344">
    <property type="entry name" value="GrpB/CoaE"/>
</dbReference>
<dbReference type="Pfam" id="PF04229">
    <property type="entry name" value="GrpB"/>
    <property type="match status" value="1"/>
</dbReference>
<sequence>MAAMQVLVVPHKAEWRDDFKRESALIGRALDGLTDAIHHIGSTSIPGIYAKPIIDIMVEVSHIAEVDSRNPAMEELGYECMGEFGIEGRRFFRKDNKKGIRTHHVHIFETKSSHVIRHLAFRNYLIEHSDVALEYSSMKQKLVCEHPEDMESYIAGKDPFIKRVEQDALEWLRLKNTQ</sequence>
<evidence type="ECO:0000313" key="2">
    <source>
        <dbReference type="Proteomes" id="UP001304300"/>
    </source>
</evidence>
<accession>A0AAQ3QVW1</accession>